<dbReference type="GO" id="GO:0010468">
    <property type="term" value="P:regulation of gene expression"/>
    <property type="evidence" value="ECO:0007669"/>
    <property type="project" value="TreeGrafter"/>
</dbReference>
<dbReference type="GO" id="GO:0051864">
    <property type="term" value="F:histone H3K36 demethylase activity"/>
    <property type="evidence" value="ECO:0007669"/>
    <property type="project" value="TreeGrafter"/>
</dbReference>
<dbReference type="PROSITE" id="PS51184">
    <property type="entry name" value="JMJC"/>
    <property type="match status" value="1"/>
</dbReference>
<dbReference type="SMART" id="SM00545">
    <property type="entry name" value="JmjN"/>
    <property type="match status" value="1"/>
</dbReference>
<sequence length="469" mass="53309">MSSKGSSPYPPLIKSDGKGIKRPYSWPATPGSFIPGGALPLREIPLFKPTYDEFKDEIKYLTSEEIQKAGRKFGVIKIQTPLEWVPQDDESQKKLRASLESALPILVQHFVPHDKTQQSFSIERGMARQLTLQQYQAETLRKDNELEATLRKTPKFKNLVGVLKEREMDEKALEKETPEQKRRRESKVREKYFKTRVIQESTMYGADFSGSAMRTDLECWNFSSKDFPCLTKDLDEETIAQECGYVSMDGVKTLDGVKLPYLYIGSYGSTFACHTEDGDCYSANYLHDGDPKVWFGVPCYASEAFEAVARQLIPKGDDFPQCPAFLREKSTLIHPDLLLARGIPVFTTHQRPGDLVITFPYAYHWGFNSGHNLAEARNVTTKDWIPFGLAAKKCKCHPDPFPVEYVHEIAKKHDPKSARVFEIARDDNRPFPRPKLDVIPSEEYAAVEESEPKAGKLKSILKPEKRSSN</sequence>
<comment type="caution">
    <text evidence="4">The sequence shown here is derived from an EMBL/GenBank/DDBJ whole genome shotgun (WGS) entry which is preliminary data.</text>
</comment>
<dbReference type="PANTHER" id="PTHR10694:SF7">
    <property type="entry name" value="[HISTONE H3]-TRIMETHYL-L-LYSINE(9) DEMETHYLASE"/>
    <property type="match status" value="1"/>
</dbReference>
<dbReference type="GO" id="GO:0005634">
    <property type="term" value="C:nucleus"/>
    <property type="evidence" value="ECO:0007669"/>
    <property type="project" value="TreeGrafter"/>
</dbReference>
<protein>
    <recommendedName>
        <fullName evidence="6">JmjC domain-containing protein</fullName>
    </recommendedName>
</protein>
<dbReference type="Pfam" id="PF02373">
    <property type="entry name" value="JmjC"/>
    <property type="match status" value="1"/>
</dbReference>
<dbReference type="SMART" id="SM00558">
    <property type="entry name" value="JmjC"/>
    <property type="match status" value="1"/>
</dbReference>
<evidence type="ECO:0000313" key="4">
    <source>
        <dbReference type="EMBL" id="GAV03793.1"/>
    </source>
</evidence>
<dbReference type="Gene3D" id="2.60.120.650">
    <property type="entry name" value="Cupin"/>
    <property type="match status" value="1"/>
</dbReference>
<evidence type="ECO:0000256" key="1">
    <source>
        <dbReference type="SAM" id="MobiDB-lite"/>
    </source>
</evidence>
<dbReference type="EMBL" id="BDGG01000010">
    <property type="protein sequence ID" value="GAV03793.1"/>
    <property type="molecule type" value="Genomic_DNA"/>
</dbReference>
<feature type="region of interest" description="Disordered" evidence="1">
    <location>
        <begin position="447"/>
        <end position="469"/>
    </location>
</feature>
<evidence type="ECO:0000259" key="3">
    <source>
        <dbReference type="PROSITE" id="PS51184"/>
    </source>
</evidence>
<name>A0A1D1VU87_RAMVA</name>
<dbReference type="Pfam" id="PF02375">
    <property type="entry name" value="JmjN"/>
    <property type="match status" value="1"/>
</dbReference>
<evidence type="ECO:0000259" key="2">
    <source>
        <dbReference type="PROSITE" id="PS51183"/>
    </source>
</evidence>
<evidence type="ECO:0000313" key="5">
    <source>
        <dbReference type="Proteomes" id="UP000186922"/>
    </source>
</evidence>
<dbReference type="AlphaFoldDB" id="A0A1D1VU87"/>
<dbReference type="Proteomes" id="UP000186922">
    <property type="component" value="Unassembled WGS sequence"/>
</dbReference>
<accession>A0A1D1VU87</accession>
<proteinExistence type="predicted"/>
<reference evidence="4 5" key="1">
    <citation type="journal article" date="2016" name="Nat. Commun.">
        <title>Extremotolerant tardigrade genome and improved radiotolerance of human cultured cells by tardigrade-unique protein.</title>
        <authorList>
            <person name="Hashimoto T."/>
            <person name="Horikawa D.D."/>
            <person name="Saito Y."/>
            <person name="Kuwahara H."/>
            <person name="Kozuka-Hata H."/>
            <person name="Shin-I T."/>
            <person name="Minakuchi Y."/>
            <person name="Ohishi K."/>
            <person name="Motoyama A."/>
            <person name="Aizu T."/>
            <person name="Enomoto A."/>
            <person name="Kondo K."/>
            <person name="Tanaka S."/>
            <person name="Hara Y."/>
            <person name="Koshikawa S."/>
            <person name="Sagara H."/>
            <person name="Miura T."/>
            <person name="Yokobori S."/>
            <person name="Miyagawa K."/>
            <person name="Suzuki Y."/>
            <person name="Kubo T."/>
            <person name="Oyama M."/>
            <person name="Kohara Y."/>
            <person name="Fujiyama A."/>
            <person name="Arakawa K."/>
            <person name="Katayama T."/>
            <person name="Toyoda A."/>
            <person name="Kunieda T."/>
        </authorList>
    </citation>
    <scope>NUCLEOTIDE SEQUENCE [LARGE SCALE GENOMIC DNA]</scope>
    <source>
        <strain evidence="4 5">YOKOZUNA-1</strain>
    </source>
</reference>
<evidence type="ECO:0008006" key="6">
    <source>
        <dbReference type="Google" id="ProtNLM"/>
    </source>
</evidence>
<keyword evidence="5" id="KW-1185">Reference proteome</keyword>
<dbReference type="STRING" id="947166.A0A1D1VU87"/>
<feature type="region of interest" description="Disordered" evidence="1">
    <location>
        <begin position="1"/>
        <end position="21"/>
    </location>
</feature>
<dbReference type="PROSITE" id="PS51183">
    <property type="entry name" value="JMJN"/>
    <property type="match status" value="1"/>
</dbReference>
<dbReference type="GO" id="GO:0000785">
    <property type="term" value="C:chromatin"/>
    <property type="evidence" value="ECO:0007669"/>
    <property type="project" value="TreeGrafter"/>
</dbReference>
<dbReference type="PANTHER" id="PTHR10694">
    <property type="entry name" value="LYSINE-SPECIFIC DEMETHYLASE"/>
    <property type="match status" value="1"/>
</dbReference>
<gene>
    <name evidence="4" type="primary">RvY_14172-1</name>
    <name evidence="4" type="synonym">RvY_14172.1</name>
    <name evidence="4" type="ORF">RvY_14172</name>
</gene>
<dbReference type="InterPro" id="IPR003347">
    <property type="entry name" value="JmjC_dom"/>
</dbReference>
<dbReference type="OrthoDB" id="10029670at2759"/>
<feature type="domain" description="JmjC" evidence="3">
    <location>
        <begin position="214"/>
        <end position="396"/>
    </location>
</feature>
<dbReference type="GO" id="GO:0032454">
    <property type="term" value="F:histone H3K9 demethylase activity"/>
    <property type="evidence" value="ECO:0007669"/>
    <property type="project" value="TreeGrafter"/>
</dbReference>
<feature type="domain" description="JmjN" evidence="2">
    <location>
        <begin position="44"/>
        <end position="87"/>
    </location>
</feature>
<organism evidence="4 5">
    <name type="scientific">Ramazzottius varieornatus</name>
    <name type="common">Water bear</name>
    <name type="synonym">Tardigrade</name>
    <dbReference type="NCBI Taxonomy" id="947166"/>
    <lineage>
        <taxon>Eukaryota</taxon>
        <taxon>Metazoa</taxon>
        <taxon>Ecdysozoa</taxon>
        <taxon>Tardigrada</taxon>
        <taxon>Eutardigrada</taxon>
        <taxon>Parachela</taxon>
        <taxon>Hypsibioidea</taxon>
        <taxon>Ramazzottiidae</taxon>
        <taxon>Ramazzottius</taxon>
    </lineage>
</organism>
<dbReference type="InterPro" id="IPR003349">
    <property type="entry name" value="JmjN"/>
</dbReference>
<dbReference type="SUPFAM" id="SSF51197">
    <property type="entry name" value="Clavaminate synthase-like"/>
    <property type="match status" value="1"/>
</dbReference>